<feature type="compositionally biased region" description="Basic and acidic residues" evidence="1">
    <location>
        <begin position="528"/>
        <end position="539"/>
    </location>
</feature>
<keyword evidence="3" id="KW-1185">Reference proteome</keyword>
<dbReference type="Pfam" id="PF06661">
    <property type="entry name" value="VirE3"/>
    <property type="match status" value="1"/>
</dbReference>
<name>A0A3L7J9R3_9HYPH</name>
<accession>A0A3L7J9R3</accession>
<evidence type="ECO:0000313" key="3">
    <source>
        <dbReference type="Proteomes" id="UP000281094"/>
    </source>
</evidence>
<feature type="region of interest" description="Disordered" evidence="1">
    <location>
        <begin position="429"/>
        <end position="463"/>
    </location>
</feature>
<organism evidence="2 3">
    <name type="scientific">Notoacmeibacter ruber</name>
    <dbReference type="NCBI Taxonomy" id="2670375"/>
    <lineage>
        <taxon>Bacteria</taxon>
        <taxon>Pseudomonadati</taxon>
        <taxon>Pseudomonadota</taxon>
        <taxon>Alphaproteobacteria</taxon>
        <taxon>Hyphomicrobiales</taxon>
        <taxon>Notoacmeibacteraceae</taxon>
        <taxon>Notoacmeibacter</taxon>
    </lineage>
</organism>
<feature type="region of interest" description="Disordered" evidence="1">
    <location>
        <begin position="712"/>
        <end position="829"/>
    </location>
</feature>
<dbReference type="RefSeq" id="WP_121646659.1">
    <property type="nucleotide sequence ID" value="NZ_RCWN01000002.1"/>
</dbReference>
<feature type="compositionally biased region" description="Basic and acidic residues" evidence="1">
    <location>
        <begin position="448"/>
        <end position="463"/>
    </location>
</feature>
<proteinExistence type="predicted"/>
<feature type="compositionally biased region" description="Basic and acidic residues" evidence="1">
    <location>
        <begin position="773"/>
        <end position="788"/>
    </location>
</feature>
<dbReference type="Proteomes" id="UP000281094">
    <property type="component" value="Unassembled WGS sequence"/>
</dbReference>
<sequence>MVELKSRPARYKSSTDRRASTVSAMIDARTQQVTRNASRDFEQYAAMADPDYFNSPIELKTQRSGLSRRISREASFDKKGNLNLTERHGSTETRLFIASSPLSEDDCKRQKIDPSHAGKIEMALDVSDRHGYSQRTFLVDPNNPEDRTLYSLKQGDYSDRYSEEWQQDENGIFQEQSFRSGNYSRELGRQNSDGSRDLYVVNGRKQSLYRIEEDGRVTPQMRSTSTFSKNIRMVEGSGETRSRTDISHLRGLYRKSYESQLDDHGHRMDKTHTGRRVGLYESKYRLDPDGQLRSRKRSFGFLASRTVNYEGGGNTKDVKVKVLGVKVRDSQRGRDNGRAFDDGWNFRSPTRSSSLSSQTLGRNSFPHASLAERRVNSLASNRSNFSSTSRRTFRVPPPRDGAAELPTGRPTGLRHSRIPVLKRQDFSAAYSADHQRTGFKESVSPEVQKGDDHGARPKATEDELEKMLPRQRDAYAPSPQDTSLDHINSLLRAKGLPEVSPQTTARLNGPAGAPTYAPHDPPVLPRRGPTERPPERPPKLIDTQSREPSSFAPAYARVENNVYRDTRLIEKEQPNSDFIKKMKAGDASVDIAFSNKNGNLLMTASYMESKETLKPVLDERTKEAGIDRSVGQRTFKGKKPEILIDTRDGRLLGQDHPEIVAARGDKSLVEAFGEKRVLVQRGAIRSIANGALEKQDGEKDAARTFKQTIREAVNRPGTAAVARDEKSADRDVARGRKADPGRAAKNETPKAPEVDLTAEELDFLGSGSSNSDQARRDGGTTGRDKDGYVSDSDDDGPVEDTPRPGRGKALPTQIANDTTLDARPQRGRA</sequence>
<feature type="region of interest" description="Disordered" evidence="1">
    <location>
        <begin position="332"/>
        <end position="362"/>
    </location>
</feature>
<reference evidence="2 3" key="1">
    <citation type="submission" date="2018-10" db="EMBL/GenBank/DDBJ databases">
        <title>Notoacmeibacter sp. M2BS9Y-3-1, whole genome shotgun sequence.</title>
        <authorList>
            <person name="Tuo L."/>
        </authorList>
    </citation>
    <scope>NUCLEOTIDE SEQUENCE [LARGE SCALE GENOMIC DNA]</scope>
    <source>
        <strain evidence="2 3">M2BS9Y-3-1</strain>
    </source>
</reference>
<dbReference type="InterPro" id="IPR009550">
    <property type="entry name" value="VirE3"/>
</dbReference>
<comment type="caution">
    <text evidence="2">The sequence shown here is derived from an EMBL/GenBank/DDBJ whole genome shotgun (WGS) entry which is preliminary data.</text>
</comment>
<feature type="compositionally biased region" description="Low complexity" evidence="1">
    <location>
        <begin position="347"/>
        <end position="362"/>
    </location>
</feature>
<feature type="region of interest" description="Disordered" evidence="1">
    <location>
        <begin position="497"/>
        <end position="551"/>
    </location>
</feature>
<feature type="compositionally biased region" description="Basic and acidic residues" evidence="1">
    <location>
        <begin position="332"/>
        <end position="341"/>
    </location>
</feature>
<evidence type="ECO:0000256" key="1">
    <source>
        <dbReference type="SAM" id="MobiDB-lite"/>
    </source>
</evidence>
<feature type="compositionally biased region" description="Basic and acidic residues" evidence="1">
    <location>
        <begin position="722"/>
        <end position="753"/>
    </location>
</feature>
<dbReference type="EMBL" id="RCWN01000002">
    <property type="protein sequence ID" value="RLQ85242.1"/>
    <property type="molecule type" value="Genomic_DNA"/>
</dbReference>
<feature type="region of interest" description="Disordered" evidence="1">
    <location>
        <begin position="379"/>
        <end position="414"/>
    </location>
</feature>
<evidence type="ECO:0000313" key="2">
    <source>
        <dbReference type="EMBL" id="RLQ85242.1"/>
    </source>
</evidence>
<feature type="compositionally biased region" description="Low complexity" evidence="1">
    <location>
        <begin position="380"/>
        <end position="390"/>
    </location>
</feature>
<protein>
    <submittedName>
        <fullName evidence="2">Uncharacterized protein</fullName>
    </submittedName>
</protein>
<gene>
    <name evidence="2" type="ORF">D8780_14870</name>
</gene>
<dbReference type="AlphaFoldDB" id="A0A3L7J9R3"/>